<sequence>MKVLVYRTSAVLLVIVSGVLLSALLLYAGERSKGPLEDLALSVTSDVARFEKHLVGHDLRKSRSASLRWFDRYRTHQALLNAPDTILTGAYDNNTAESYESIVALEESLQVKLPIIQLYTAWGSKKDQVFPMLRAQAIQDLGSIPLITWEPWLNDFDRNEFPTKQPVERINEGGLKAIASGRYDAYIDKWAAAAKQFGAPFYLRFGHEMNDPYRYPWGPQNNDPADFIVAWRHVVSRFRQLGATNAIWIWSPHPAYRTYRQFYPGNEYVDWIGVTTLNYGTVAPWSEWYSFDEIFGASYAEFSLYGKPMMITEFGSLRVGGDRAAWFQQALSDLPEKYPVVKAVVFYNNTSDVTTTYKSLDWSFNADKQVLAATTRVLKSWRLHHAPTERLLRKKPLAAAPLAAPHSVGE</sequence>
<evidence type="ECO:0000256" key="1">
    <source>
        <dbReference type="ARBA" id="ARBA00007754"/>
    </source>
</evidence>
<protein>
    <recommendedName>
        <fullName evidence="5">GH26 domain-containing protein</fullName>
    </recommendedName>
</protein>
<reference evidence="6 7" key="1">
    <citation type="submission" date="2017-01" db="EMBL/GenBank/DDBJ databases">
        <title>A new Hymenobacter.</title>
        <authorList>
            <person name="Liang Y."/>
            <person name="Feng F."/>
        </authorList>
    </citation>
    <scope>NUCLEOTIDE SEQUENCE [LARGE SCALE GENOMIC DNA]</scope>
    <source>
        <strain evidence="6">MIMBbqt21</strain>
    </source>
</reference>
<proteinExistence type="inferred from homology"/>
<organism evidence="6 7">
    <name type="scientific">Hymenobacter crusticola</name>
    <dbReference type="NCBI Taxonomy" id="1770526"/>
    <lineage>
        <taxon>Bacteria</taxon>
        <taxon>Pseudomonadati</taxon>
        <taxon>Bacteroidota</taxon>
        <taxon>Cytophagia</taxon>
        <taxon>Cytophagales</taxon>
        <taxon>Hymenobacteraceae</taxon>
        <taxon>Hymenobacter</taxon>
    </lineage>
</organism>
<gene>
    <name evidence="6" type="ORF">BXP70_03665</name>
</gene>
<evidence type="ECO:0000256" key="2">
    <source>
        <dbReference type="ARBA" id="ARBA00022801"/>
    </source>
</evidence>
<keyword evidence="7" id="KW-1185">Reference proteome</keyword>
<dbReference type="PANTHER" id="PTHR40079">
    <property type="entry name" value="MANNAN ENDO-1,4-BETA-MANNOSIDASE E-RELATED"/>
    <property type="match status" value="1"/>
</dbReference>
<comment type="caution">
    <text evidence="6">The sequence shown here is derived from an EMBL/GenBank/DDBJ whole genome shotgun (WGS) entry which is preliminary data.</text>
</comment>
<dbReference type="InterPro" id="IPR017853">
    <property type="entry name" value="GH"/>
</dbReference>
<keyword evidence="3 4" id="KW-0326">Glycosidase</keyword>
<dbReference type="Gene3D" id="3.20.20.80">
    <property type="entry name" value="Glycosidases"/>
    <property type="match status" value="1"/>
</dbReference>
<keyword evidence="2 4" id="KW-0378">Hydrolase</keyword>
<comment type="similarity">
    <text evidence="1 4">Belongs to the glycosyl hydrolase 26 family.</text>
</comment>
<dbReference type="GO" id="GO:0016985">
    <property type="term" value="F:mannan endo-1,4-beta-mannosidase activity"/>
    <property type="evidence" value="ECO:0007669"/>
    <property type="project" value="InterPro"/>
</dbReference>
<evidence type="ECO:0000313" key="6">
    <source>
        <dbReference type="EMBL" id="OUJ75135.1"/>
    </source>
</evidence>
<evidence type="ECO:0000313" key="7">
    <source>
        <dbReference type="Proteomes" id="UP000194873"/>
    </source>
</evidence>
<feature type="domain" description="GH26" evidence="5">
    <location>
        <begin position="61"/>
        <end position="374"/>
    </location>
</feature>
<accession>A0A243WH62</accession>
<dbReference type="PROSITE" id="PS51764">
    <property type="entry name" value="GH26"/>
    <property type="match status" value="1"/>
</dbReference>
<dbReference type="EMBL" id="MTSE01000002">
    <property type="protein sequence ID" value="OUJ75135.1"/>
    <property type="molecule type" value="Genomic_DNA"/>
</dbReference>
<feature type="active site" description="Nucleophile" evidence="4">
    <location>
        <position position="313"/>
    </location>
</feature>
<evidence type="ECO:0000259" key="5">
    <source>
        <dbReference type="PROSITE" id="PS51764"/>
    </source>
</evidence>
<dbReference type="GO" id="GO:0006080">
    <property type="term" value="P:substituted mannan metabolic process"/>
    <property type="evidence" value="ECO:0007669"/>
    <property type="project" value="InterPro"/>
</dbReference>
<dbReference type="OrthoDB" id="9816550at2"/>
<feature type="active site" description="Proton donor" evidence="4">
    <location>
        <position position="208"/>
    </location>
</feature>
<dbReference type="InterPro" id="IPR000805">
    <property type="entry name" value="Glyco_hydro_26"/>
</dbReference>
<dbReference type="Proteomes" id="UP000194873">
    <property type="component" value="Unassembled WGS sequence"/>
</dbReference>
<name>A0A243WH62_9BACT</name>
<dbReference type="InterPro" id="IPR022790">
    <property type="entry name" value="GH26_dom"/>
</dbReference>
<dbReference type="RefSeq" id="WP_086592681.1">
    <property type="nucleotide sequence ID" value="NZ_MTSE01000002.1"/>
</dbReference>
<dbReference type="SUPFAM" id="SSF51445">
    <property type="entry name" value="(Trans)glycosidases"/>
    <property type="match status" value="1"/>
</dbReference>
<dbReference type="Pfam" id="PF02156">
    <property type="entry name" value="Glyco_hydro_26"/>
    <property type="match status" value="1"/>
</dbReference>
<dbReference type="AlphaFoldDB" id="A0A243WH62"/>
<evidence type="ECO:0000256" key="4">
    <source>
        <dbReference type="PROSITE-ProRule" id="PRU01100"/>
    </source>
</evidence>
<dbReference type="PANTHER" id="PTHR40079:SF4">
    <property type="entry name" value="GH26 DOMAIN-CONTAINING PROTEIN-RELATED"/>
    <property type="match status" value="1"/>
</dbReference>
<evidence type="ECO:0000256" key="3">
    <source>
        <dbReference type="ARBA" id="ARBA00023295"/>
    </source>
</evidence>